<comment type="caution">
    <text evidence="2">The sequence shown here is derived from an EMBL/GenBank/DDBJ whole genome shotgun (WGS) entry which is preliminary data.</text>
</comment>
<keyword evidence="1" id="KW-1133">Transmembrane helix</keyword>
<keyword evidence="1" id="KW-0812">Transmembrane</keyword>
<dbReference type="PANTHER" id="PTHR33452">
    <property type="entry name" value="OXIDOREDUCTASE CATD-RELATED"/>
    <property type="match status" value="1"/>
</dbReference>
<proteinExistence type="predicted"/>
<reference evidence="2" key="1">
    <citation type="submission" date="2009-10" db="EMBL/GenBank/DDBJ databases">
        <title>Diversity of trophic interactions inside an arsenic-rich microbial ecosystem.</title>
        <authorList>
            <person name="Bertin P.N."/>
            <person name="Heinrich-Salmeron A."/>
            <person name="Pelletier E."/>
            <person name="Goulhen-Chollet F."/>
            <person name="Arsene-Ploetze F."/>
            <person name="Gallien S."/>
            <person name="Calteau A."/>
            <person name="Vallenet D."/>
            <person name="Casiot C."/>
            <person name="Chane-Woon-Ming B."/>
            <person name="Giloteaux L."/>
            <person name="Barakat M."/>
            <person name="Bonnefoy V."/>
            <person name="Bruneel O."/>
            <person name="Chandler M."/>
            <person name="Cleiss J."/>
            <person name="Duran R."/>
            <person name="Elbaz-Poulichet F."/>
            <person name="Fonknechten N."/>
            <person name="Lauga B."/>
            <person name="Mornico D."/>
            <person name="Ortet P."/>
            <person name="Schaeffer C."/>
            <person name="Siguier P."/>
            <person name="Alexander Thil Smith A."/>
            <person name="Van Dorsselaer A."/>
            <person name="Weissenbach J."/>
            <person name="Medigue C."/>
            <person name="Le Paslier D."/>
        </authorList>
    </citation>
    <scope>NUCLEOTIDE SEQUENCE</scope>
</reference>
<evidence type="ECO:0000313" key="2">
    <source>
        <dbReference type="EMBL" id="CBI00595.1"/>
    </source>
</evidence>
<dbReference type="EMBL" id="CABN01000149">
    <property type="protein sequence ID" value="CBI00595.1"/>
    <property type="molecule type" value="Genomic_DNA"/>
</dbReference>
<feature type="transmembrane region" description="Helical" evidence="1">
    <location>
        <begin position="37"/>
        <end position="55"/>
    </location>
</feature>
<sequence length="70" mass="7920">MILGLFTRWAAAVTFLNILIAWAFVHHFHFFAPETDHGELIVIYLGVTLTLFFSGPGRYSLDAQLHQSAE</sequence>
<dbReference type="PANTHER" id="PTHR33452:SF1">
    <property type="entry name" value="INNER MEMBRANE PROTEIN YPHA-RELATED"/>
    <property type="match status" value="1"/>
</dbReference>
<accession>E6Q086</accession>
<organism evidence="2">
    <name type="scientific">mine drainage metagenome</name>
    <dbReference type="NCBI Taxonomy" id="410659"/>
    <lineage>
        <taxon>unclassified sequences</taxon>
        <taxon>metagenomes</taxon>
        <taxon>ecological metagenomes</taxon>
    </lineage>
</organism>
<dbReference type="InterPro" id="IPR051907">
    <property type="entry name" value="DoxX-like_oxidoreductase"/>
</dbReference>
<protein>
    <submittedName>
        <fullName evidence="2">Uncharacterized protein</fullName>
    </submittedName>
</protein>
<dbReference type="AlphaFoldDB" id="E6Q086"/>
<name>E6Q086_9ZZZZ</name>
<feature type="transmembrane region" description="Helical" evidence="1">
    <location>
        <begin position="6"/>
        <end position="25"/>
    </location>
</feature>
<gene>
    <name evidence="2" type="ORF">CARN3_0138</name>
</gene>
<dbReference type="GO" id="GO:0005886">
    <property type="term" value="C:plasma membrane"/>
    <property type="evidence" value="ECO:0007669"/>
    <property type="project" value="TreeGrafter"/>
</dbReference>
<evidence type="ECO:0000256" key="1">
    <source>
        <dbReference type="SAM" id="Phobius"/>
    </source>
</evidence>
<keyword evidence="1" id="KW-0472">Membrane</keyword>